<dbReference type="AlphaFoldDB" id="A0A5Q5BJH9"/>
<proteinExistence type="inferred from homology"/>
<dbReference type="InterPro" id="IPR013538">
    <property type="entry name" value="ASHA1/2-like_C"/>
</dbReference>
<evidence type="ECO:0000259" key="2">
    <source>
        <dbReference type="Pfam" id="PF08327"/>
    </source>
</evidence>
<name>A0A5Q5BJH9_MYCSS</name>
<sequence>MNNGLDLVAPVDTLAMDYTRDFDAPVAALFRAHAEPDLVRQWLGPHGVEISLERWDFRTGGGYRYVHSDENSSYAFNGVFHRVREDLVIQTFEFEGAPDMVNIEFLWFEDLGDGRSRLRGRSICPNTDARDALLSSGMEGGMTEGYERLDALLPSLHSSRSPNSH</sequence>
<dbReference type="Gene3D" id="3.30.530.20">
    <property type="match status" value="1"/>
</dbReference>
<evidence type="ECO:0000256" key="1">
    <source>
        <dbReference type="ARBA" id="ARBA00006817"/>
    </source>
</evidence>
<dbReference type="KEGG" id="mmc:Mmcs_2327"/>
<accession>A0A5Q5BJH9</accession>
<comment type="similarity">
    <text evidence="1">Belongs to the AHA1 family.</text>
</comment>
<reference evidence="3" key="1">
    <citation type="submission" date="2006-06" db="EMBL/GenBank/DDBJ databases">
        <title>Complete sequence of chromosome of Mycobacterium sp. MCS.</title>
        <authorList>
            <consortium name="US DOE Joint Genome Institute"/>
            <person name="Copeland A."/>
            <person name="Lucas S."/>
            <person name="Lapidus A."/>
            <person name="Barry K."/>
            <person name="Detter J.C."/>
            <person name="Glavina del Rio T."/>
            <person name="Hammon N."/>
            <person name="Israni S."/>
            <person name="Dalin E."/>
            <person name="Tice H."/>
            <person name="Pitluck S."/>
            <person name="Martinez M."/>
            <person name="Schmutz J."/>
            <person name="Larimer F."/>
            <person name="Land M."/>
            <person name="Hauser L."/>
            <person name="Kyrpides N."/>
            <person name="Kim E."/>
            <person name="Miller C.D."/>
            <person name="Hughes J.E."/>
            <person name="Anderson A.J."/>
            <person name="Sims R.C."/>
            <person name="Richardson P."/>
        </authorList>
    </citation>
    <scope>NUCLEOTIDE SEQUENCE [LARGE SCALE GENOMIC DNA]</scope>
    <source>
        <strain evidence="3">MCS</strain>
    </source>
</reference>
<organism evidence="3">
    <name type="scientific">Mycobacterium sp. (strain MCS)</name>
    <dbReference type="NCBI Taxonomy" id="164756"/>
    <lineage>
        <taxon>Bacteria</taxon>
        <taxon>Bacillati</taxon>
        <taxon>Actinomycetota</taxon>
        <taxon>Actinomycetes</taxon>
        <taxon>Mycobacteriales</taxon>
        <taxon>Mycobacteriaceae</taxon>
        <taxon>Mycobacterium</taxon>
    </lineage>
</organism>
<evidence type="ECO:0000313" key="3">
    <source>
        <dbReference type="EMBL" id="ABG08435.1"/>
    </source>
</evidence>
<dbReference type="EMBL" id="CP000384">
    <property type="protein sequence ID" value="ABG08435.1"/>
    <property type="molecule type" value="Genomic_DNA"/>
</dbReference>
<protein>
    <submittedName>
        <fullName evidence="3">Activator of Hsp90 ATPase 1-like protein</fullName>
    </submittedName>
</protein>
<dbReference type="InterPro" id="IPR023393">
    <property type="entry name" value="START-like_dom_sf"/>
</dbReference>
<dbReference type="CDD" id="cd07826">
    <property type="entry name" value="SRPBCC_CalC_Aha1-like_9"/>
    <property type="match status" value="1"/>
</dbReference>
<dbReference type="SUPFAM" id="SSF55961">
    <property type="entry name" value="Bet v1-like"/>
    <property type="match status" value="1"/>
</dbReference>
<gene>
    <name evidence="3" type="ordered locus">Mmcs_2327</name>
</gene>
<feature type="domain" description="Activator of Hsp90 ATPase homologue 1/2-like C-terminal" evidence="2">
    <location>
        <begin position="23"/>
        <end position="153"/>
    </location>
</feature>
<dbReference type="Pfam" id="PF08327">
    <property type="entry name" value="AHSA1"/>
    <property type="match status" value="1"/>
</dbReference>